<dbReference type="SUPFAM" id="SSF81343">
    <property type="entry name" value="Fumarate reductase respiratory complex transmembrane subunits"/>
    <property type="match status" value="1"/>
</dbReference>
<dbReference type="Gene3D" id="1.20.1300.10">
    <property type="entry name" value="Fumarate reductase/succinate dehydrogenase, transmembrane subunit"/>
    <property type="match status" value="1"/>
</dbReference>
<reference evidence="6 7" key="1">
    <citation type="submission" date="2017-10" db="EMBL/GenBank/DDBJ databases">
        <authorList>
            <consortium name="Urmite Genomes"/>
        </authorList>
    </citation>
    <scope>NUCLEOTIDE SEQUENCE [LARGE SCALE GENOMIC DNA]</scope>
    <source>
        <strain evidence="6 7">FB-527</strain>
    </source>
</reference>
<dbReference type="InterPro" id="IPR034804">
    <property type="entry name" value="SQR/QFR_C/D"/>
</dbReference>
<evidence type="ECO:0000256" key="2">
    <source>
        <dbReference type="ARBA" id="ARBA00022692"/>
    </source>
</evidence>
<dbReference type="InterPro" id="IPR003510">
    <property type="entry name" value="Fumarate_red_C"/>
</dbReference>
<gene>
    <name evidence="6" type="primary">frdC</name>
    <name evidence="6" type="ORF">MSIMFB_02470</name>
</gene>
<feature type="transmembrane region" description="Helical" evidence="5">
    <location>
        <begin position="71"/>
        <end position="94"/>
    </location>
</feature>
<evidence type="ECO:0000256" key="5">
    <source>
        <dbReference type="SAM" id="Phobius"/>
    </source>
</evidence>
<dbReference type="Pfam" id="PF02300">
    <property type="entry name" value="Fumarate_red_C"/>
    <property type="match status" value="1"/>
</dbReference>
<dbReference type="GO" id="GO:0016020">
    <property type="term" value="C:membrane"/>
    <property type="evidence" value="ECO:0007669"/>
    <property type="project" value="InterPro"/>
</dbReference>
<name>A0A7Z7NAL2_9MYCO</name>
<keyword evidence="2 5" id="KW-0812">Transmembrane</keyword>
<dbReference type="RefSeq" id="WP_186242914.1">
    <property type="nucleotide sequence ID" value="NZ_OCTY01000002.1"/>
</dbReference>
<comment type="caution">
    <text evidence="6">The sequence shown here is derived from an EMBL/GenBank/DDBJ whole genome shotgun (WGS) entry which is preliminary data.</text>
</comment>
<protein>
    <submittedName>
        <fullName evidence="6">Fumarate reductase subunit C</fullName>
    </submittedName>
</protein>
<evidence type="ECO:0000256" key="3">
    <source>
        <dbReference type="ARBA" id="ARBA00022989"/>
    </source>
</evidence>
<dbReference type="PIRSF" id="PIRSF000180">
    <property type="entry name" value="FrdC"/>
    <property type="match status" value="1"/>
</dbReference>
<dbReference type="EMBL" id="OCTY01000002">
    <property type="protein sequence ID" value="SOJ54979.1"/>
    <property type="molecule type" value="Genomic_DNA"/>
</dbReference>
<dbReference type="AlphaFoldDB" id="A0A7Z7NAL2"/>
<evidence type="ECO:0000313" key="6">
    <source>
        <dbReference type="EMBL" id="SOJ54979.1"/>
    </source>
</evidence>
<accession>A0A7Z7NAL2</accession>
<evidence type="ECO:0000256" key="4">
    <source>
        <dbReference type="ARBA" id="ARBA00023136"/>
    </source>
</evidence>
<keyword evidence="4 5" id="KW-0472">Membrane</keyword>
<proteinExistence type="predicted"/>
<evidence type="ECO:0000256" key="1">
    <source>
        <dbReference type="ARBA" id="ARBA00022475"/>
    </source>
</evidence>
<keyword evidence="3 5" id="KW-1133">Transmembrane helix</keyword>
<organism evidence="6 7">
    <name type="scientific">Mycobacterium simulans</name>
    <dbReference type="NCBI Taxonomy" id="627089"/>
    <lineage>
        <taxon>Bacteria</taxon>
        <taxon>Bacillati</taxon>
        <taxon>Actinomycetota</taxon>
        <taxon>Actinomycetes</taxon>
        <taxon>Mycobacteriales</taxon>
        <taxon>Mycobacteriaceae</taxon>
        <taxon>Mycobacterium</taxon>
    </lineage>
</organism>
<dbReference type="Proteomes" id="UP000554965">
    <property type="component" value="Unassembled WGS sequence"/>
</dbReference>
<evidence type="ECO:0000313" key="7">
    <source>
        <dbReference type="Proteomes" id="UP000554965"/>
    </source>
</evidence>
<feature type="transmembrane region" description="Helical" evidence="5">
    <location>
        <begin position="115"/>
        <end position="133"/>
    </location>
</feature>
<keyword evidence="7" id="KW-1185">Reference proteome</keyword>
<feature type="transmembrane region" description="Helical" evidence="5">
    <location>
        <begin position="27"/>
        <end position="51"/>
    </location>
</feature>
<keyword evidence="1" id="KW-1003">Cell membrane</keyword>
<sequence length="134" mass="15264">MTSVSRERVSAYRQPVARFWWLMRRSYLLFMLREISCVFVAWFVVYLLLLVNAVGAGRDSYLRFLEWSANPFVVSLNIVALIFLLLHAVTWFGLAPRAIVLHIRGNRVPAPAILAGHYAAWLAVSAVVAWLVMS</sequence>